<evidence type="ECO:0000313" key="4">
    <source>
        <dbReference type="EMBL" id="MEF3836042.1"/>
    </source>
</evidence>
<reference evidence="4 5" key="1">
    <citation type="submission" date="2022-09" db="EMBL/GenBank/DDBJ databases">
        <title>Genome sequencing of Flavivirga sp. MEBiC05379.</title>
        <authorList>
            <person name="Oh H.-M."/>
            <person name="Kwon K.K."/>
            <person name="Park M.J."/>
            <person name="Yang S.-H."/>
        </authorList>
    </citation>
    <scope>NUCLEOTIDE SEQUENCE [LARGE SCALE GENOMIC DNA]</scope>
    <source>
        <strain evidence="4 5">MEBiC05379</strain>
    </source>
</reference>
<keyword evidence="5" id="KW-1185">Reference proteome</keyword>
<dbReference type="InterPro" id="IPR007492">
    <property type="entry name" value="LytTR_DNA-bd_dom"/>
</dbReference>
<evidence type="ECO:0000259" key="3">
    <source>
        <dbReference type="PROSITE" id="PS50930"/>
    </source>
</evidence>
<evidence type="ECO:0000313" key="5">
    <source>
        <dbReference type="Proteomes" id="UP001337305"/>
    </source>
</evidence>
<name>A0ABU7XZ82_9FLAO</name>
<dbReference type="Gene3D" id="2.40.50.1020">
    <property type="entry name" value="LytTr DNA-binding domain"/>
    <property type="match status" value="1"/>
</dbReference>
<dbReference type="EMBL" id="JAODOP010000004">
    <property type="protein sequence ID" value="MEF3836042.1"/>
    <property type="molecule type" value="Genomic_DNA"/>
</dbReference>
<protein>
    <submittedName>
        <fullName evidence="4">Response regulator</fullName>
    </submittedName>
</protein>
<feature type="modified residue" description="4-aspartylphosphate" evidence="1">
    <location>
        <position position="57"/>
    </location>
</feature>
<dbReference type="InterPro" id="IPR001789">
    <property type="entry name" value="Sig_transdc_resp-reg_receiver"/>
</dbReference>
<dbReference type="InterPro" id="IPR011006">
    <property type="entry name" value="CheY-like_superfamily"/>
</dbReference>
<feature type="domain" description="HTH LytTR-type" evidence="3">
    <location>
        <begin position="149"/>
        <end position="247"/>
    </location>
</feature>
<sequence length="248" mass="28658">MVIGNKKVLIVEDEFSIALDIKTSLKKIGYNIVGIASNYKEAMRYAEEEMPDAVIMDINISGEKNGVEAAKDIYDKYKIPIVFLTAYGDDNTFKEALKSRPFGFLLKPFNIKELSFSIQIALQQRVENEAPKSTMSNNTVPNNKISETLFIKDKSQLISVKIKDILWVEAMDNYTQIITKDKKILANMFLKEFYEKVPQDKFLRIHRSYMVALDKIDKIENRFVFIEAHRIPISKAYKSQLLERLDIL</sequence>
<dbReference type="Proteomes" id="UP001337305">
    <property type="component" value="Unassembled WGS sequence"/>
</dbReference>
<dbReference type="PANTHER" id="PTHR37299">
    <property type="entry name" value="TRANSCRIPTIONAL REGULATOR-RELATED"/>
    <property type="match status" value="1"/>
</dbReference>
<organism evidence="4 5">
    <name type="scientific">Flavivirga spongiicola</name>
    <dbReference type="NCBI Taxonomy" id="421621"/>
    <lineage>
        <taxon>Bacteria</taxon>
        <taxon>Pseudomonadati</taxon>
        <taxon>Bacteroidota</taxon>
        <taxon>Flavobacteriia</taxon>
        <taxon>Flavobacteriales</taxon>
        <taxon>Flavobacteriaceae</taxon>
        <taxon>Flavivirga</taxon>
    </lineage>
</organism>
<dbReference type="SMART" id="SM00448">
    <property type="entry name" value="REC"/>
    <property type="match status" value="1"/>
</dbReference>
<dbReference type="SUPFAM" id="SSF52172">
    <property type="entry name" value="CheY-like"/>
    <property type="match status" value="1"/>
</dbReference>
<dbReference type="Gene3D" id="3.40.50.2300">
    <property type="match status" value="1"/>
</dbReference>
<evidence type="ECO:0000256" key="1">
    <source>
        <dbReference type="PROSITE-ProRule" id="PRU00169"/>
    </source>
</evidence>
<gene>
    <name evidence="4" type="ORF">N1F79_23160</name>
</gene>
<dbReference type="PANTHER" id="PTHR37299:SF1">
    <property type="entry name" value="STAGE 0 SPORULATION PROTEIN A HOMOLOG"/>
    <property type="match status" value="1"/>
</dbReference>
<feature type="domain" description="Response regulatory" evidence="2">
    <location>
        <begin position="7"/>
        <end position="122"/>
    </location>
</feature>
<dbReference type="Pfam" id="PF00072">
    <property type="entry name" value="Response_reg"/>
    <property type="match status" value="1"/>
</dbReference>
<comment type="caution">
    <text evidence="4">The sequence shown here is derived from an EMBL/GenBank/DDBJ whole genome shotgun (WGS) entry which is preliminary data.</text>
</comment>
<evidence type="ECO:0000259" key="2">
    <source>
        <dbReference type="PROSITE" id="PS50110"/>
    </source>
</evidence>
<dbReference type="RefSeq" id="WP_303308316.1">
    <property type="nucleotide sequence ID" value="NZ_JAODOP010000004.1"/>
</dbReference>
<dbReference type="InterPro" id="IPR046947">
    <property type="entry name" value="LytR-like"/>
</dbReference>
<dbReference type="CDD" id="cd17534">
    <property type="entry name" value="REC_DC-like"/>
    <property type="match status" value="1"/>
</dbReference>
<dbReference type="Pfam" id="PF04397">
    <property type="entry name" value="LytTR"/>
    <property type="match status" value="1"/>
</dbReference>
<dbReference type="PROSITE" id="PS50930">
    <property type="entry name" value="HTH_LYTTR"/>
    <property type="match status" value="1"/>
</dbReference>
<dbReference type="SMART" id="SM00850">
    <property type="entry name" value="LytTR"/>
    <property type="match status" value="1"/>
</dbReference>
<keyword evidence="1" id="KW-0597">Phosphoprotein</keyword>
<dbReference type="PROSITE" id="PS50110">
    <property type="entry name" value="RESPONSE_REGULATORY"/>
    <property type="match status" value="1"/>
</dbReference>
<proteinExistence type="predicted"/>
<accession>A0ABU7XZ82</accession>